<gene>
    <name evidence="2" type="ORF">FOE67_08540</name>
</gene>
<dbReference type="AlphaFoldDB" id="A0A7W3T260"/>
<evidence type="ECO:0000313" key="2">
    <source>
        <dbReference type="EMBL" id="MBB0229559.1"/>
    </source>
</evidence>
<dbReference type="SUPFAM" id="SSF48613">
    <property type="entry name" value="Heme oxygenase-like"/>
    <property type="match status" value="1"/>
</dbReference>
<accession>A0A7W3T260</accession>
<dbReference type="InterPro" id="IPR016084">
    <property type="entry name" value="Haem_Oase-like_multi-hlx"/>
</dbReference>
<comment type="caution">
    <text evidence="2">The sequence shown here is derived from an EMBL/GenBank/DDBJ whole genome shotgun (WGS) entry which is preliminary data.</text>
</comment>
<dbReference type="Gene3D" id="1.20.910.10">
    <property type="entry name" value="Heme oxygenase-like"/>
    <property type="match status" value="1"/>
</dbReference>
<reference evidence="3" key="1">
    <citation type="submission" date="2019-10" db="EMBL/GenBank/DDBJ databases">
        <title>Streptomyces sp. nov., a novel actinobacterium isolated from alkaline environment.</title>
        <authorList>
            <person name="Golinska P."/>
        </authorList>
    </citation>
    <scope>NUCLEOTIDE SEQUENCE [LARGE SCALE GENOMIC DNA]</scope>
    <source>
        <strain evidence="3">DSM 42108</strain>
    </source>
</reference>
<keyword evidence="3" id="KW-1185">Reference proteome</keyword>
<evidence type="ECO:0000313" key="3">
    <source>
        <dbReference type="Proteomes" id="UP000530234"/>
    </source>
</evidence>
<feature type="region of interest" description="Disordered" evidence="1">
    <location>
        <begin position="1"/>
        <end position="37"/>
    </location>
</feature>
<sequence>MPEQILTRPVTSGAGRRPTTPEGVPAPSLPRTRGPLGEAVLALLGPEPPAPGSDGAPAVAPELTAEIAAADPYGGDLHLALHVCYELHYRGFADVHPDREWDPALLSLRAALEERFLTALRADLPDDTDLRGALEDLLTEPPGGAGVSRYLSRSGEWWQMREYLVHRSIYHLKEADPHAWAIPRLTGRAKAALVAVEFDEYGGGRADRIHAHLFAELLEGAGLESGYLAYVDVVPAPALAVVNLMSLFGLHRTLRGALVGHFAAAEITTPPSARRLARALQRMGAPERCVRFYTEHVEADAVHEQLMRHDVIADLLEREPELRADVVFGIRATGFLEAKLGRVMLEAWTRDRSSLLGPLRAGGTRVAA</sequence>
<evidence type="ECO:0000256" key="1">
    <source>
        <dbReference type="SAM" id="MobiDB-lite"/>
    </source>
</evidence>
<dbReference type="Proteomes" id="UP000530234">
    <property type="component" value="Unassembled WGS sequence"/>
</dbReference>
<name>A0A7W3T260_9ACTN</name>
<dbReference type="EMBL" id="VKHS01000138">
    <property type="protein sequence ID" value="MBB0229559.1"/>
    <property type="molecule type" value="Genomic_DNA"/>
</dbReference>
<dbReference type="Pfam" id="PF14518">
    <property type="entry name" value="Haem_oxygenas_2"/>
    <property type="match status" value="1"/>
</dbReference>
<dbReference type="SMART" id="SM01236">
    <property type="entry name" value="Haem_oxygenase_2"/>
    <property type="match status" value="1"/>
</dbReference>
<protein>
    <submittedName>
        <fullName evidence="2">Iron-containing redox enzyme family protein</fullName>
    </submittedName>
</protein>
<proteinExistence type="predicted"/>
<organism evidence="2 3">
    <name type="scientific">Streptomyces calidiresistens</name>
    <dbReference type="NCBI Taxonomy" id="1485586"/>
    <lineage>
        <taxon>Bacteria</taxon>
        <taxon>Bacillati</taxon>
        <taxon>Actinomycetota</taxon>
        <taxon>Actinomycetes</taxon>
        <taxon>Kitasatosporales</taxon>
        <taxon>Streptomycetaceae</taxon>
        <taxon>Streptomyces</taxon>
    </lineage>
</organism>
<dbReference type="RefSeq" id="WP_182662156.1">
    <property type="nucleotide sequence ID" value="NZ_VKHS01000138.1"/>
</dbReference>